<reference evidence="5" key="1">
    <citation type="journal article" date="2013" name="Nature">
        <title>Pan genome of the phytoplankton Emiliania underpins its global distribution.</title>
        <authorList>
            <person name="Read B.A."/>
            <person name="Kegel J."/>
            <person name="Klute M.J."/>
            <person name="Kuo A."/>
            <person name="Lefebvre S.C."/>
            <person name="Maumus F."/>
            <person name="Mayer C."/>
            <person name="Miller J."/>
            <person name="Monier A."/>
            <person name="Salamov A."/>
            <person name="Young J."/>
            <person name="Aguilar M."/>
            <person name="Claverie J.M."/>
            <person name="Frickenhaus S."/>
            <person name="Gonzalez K."/>
            <person name="Herman E.K."/>
            <person name="Lin Y.C."/>
            <person name="Napier J."/>
            <person name="Ogata H."/>
            <person name="Sarno A.F."/>
            <person name="Shmutz J."/>
            <person name="Schroeder D."/>
            <person name="de Vargas C."/>
            <person name="Verret F."/>
            <person name="von Dassow P."/>
            <person name="Valentin K."/>
            <person name="Van de Peer Y."/>
            <person name="Wheeler G."/>
            <person name="Dacks J.B."/>
            <person name="Delwiche C.F."/>
            <person name="Dyhrman S.T."/>
            <person name="Glockner G."/>
            <person name="John U."/>
            <person name="Richards T."/>
            <person name="Worden A.Z."/>
            <person name="Zhang X."/>
            <person name="Grigoriev I.V."/>
            <person name="Allen A.E."/>
            <person name="Bidle K."/>
            <person name="Borodovsky M."/>
            <person name="Bowler C."/>
            <person name="Brownlee C."/>
            <person name="Cock J.M."/>
            <person name="Elias M."/>
            <person name="Gladyshev V.N."/>
            <person name="Groth M."/>
            <person name="Guda C."/>
            <person name="Hadaegh A."/>
            <person name="Iglesias-Rodriguez M.D."/>
            <person name="Jenkins J."/>
            <person name="Jones B.M."/>
            <person name="Lawson T."/>
            <person name="Leese F."/>
            <person name="Lindquist E."/>
            <person name="Lobanov A."/>
            <person name="Lomsadze A."/>
            <person name="Malik S.B."/>
            <person name="Marsh M.E."/>
            <person name="Mackinder L."/>
            <person name="Mock T."/>
            <person name="Mueller-Roeber B."/>
            <person name="Pagarete A."/>
            <person name="Parker M."/>
            <person name="Probert I."/>
            <person name="Quesneville H."/>
            <person name="Raines C."/>
            <person name="Rensing S.A."/>
            <person name="Riano-Pachon D.M."/>
            <person name="Richier S."/>
            <person name="Rokitta S."/>
            <person name="Shiraiwa Y."/>
            <person name="Soanes D.M."/>
            <person name="van der Giezen M."/>
            <person name="Wahlund T.M."/>
            <person name="Williams B."/>
            <person name="Wilson W."/>
            <person name="Wolfe G."/>
            <person name="Wurch L.L."/>
        </authorList>
    </citation>
    <scope>NUCLEOTIDE SEQUENCE</scope>
</reference>
<keyword evidence="2" id="KW-0732">Signal</keyword>
<feature type="domain" description="J" evidence="3">
    <location>
        <begin position="203"/>
        <end position="271"/>
    </location>
</feature>
<evidence type="ECO:0000256" key="1">
    <source>
        <dbReference type="SAM" id="MobiDB-lite"/>
    </source>
</evidence>
<dbReference type="AlphaFoldDB" id="A0A0D3KPJ6"/>
<evidence type="ECO:0000259" key="3">
    <source>
        <dbReference type="PROSITE" id="PS50076"/>
    </source>
</evidence>
<accession>A0A0D3KPJ6</accession>
<proteinExistence type="predicted"/>
<protein>
    <recommendedName>
        <fullName evidence="3">J domain-containing protein</fullName>
    </recommendedName>
</protein>
<feature type="chain" id="PRO_5044226523" description="J domain-containing protein" evidence="2">
    <location>
        <begin position="19"/>
        <end position="330"/>
    </location>
</feature>
<evidence type="ECO:0000313" key="4">
    <source>
        <dbReference type="EnsemblProtists" id="EOD37681"/>
    </source>
</evidence>
<dbReference type="Proteomes" id="UP000013827">
    <property type="component" value="Unassembled WGS sequence"/>
</dbReference>
<dbReference type="InterPro" id="IPR036869">
    <property type="entry name" value="J_dom_sf"/>
</dbReference>
<reference evidence="4" key="2">
    <citation type="submission" date="2024-10" db="UniProtKB">
        <authorList>
            <consortium name="EnsemblProtists"/>
        </authorList>
    </citation>
    <scope>IDENTIFICATION</scope>
</reference>
<dbReference type="InterPro" id="IPR001623">
    <property type="entry name" value="DnaJ_domain"/>
</dbReference>
<evidence type="ECO:0000256" key="2">
    <source>
        <dbReference type="SAM" id="SignalP"/>
    </source>
</evidence>
<dbReference type="Pfam" id="PF00226">
    <property type="entry name" value="DnaJ"/>
    <property type="match status" value="1"/>
</dbReference>
<sequence length="330" mass="34861">MLAAVVASAALSWAPTLLAPHHAPSPHTRHAPVTALAAKAKRKGGKKSPAAGGGGGGGFGQKAADVAAPAPTPAELLKKSMELYDEIKKDLRATVSDDDDDADDTPVDPADDYSVTEYVVTVRLTADCASEAADAFSDWAVGASCKEILEAGCQSVTVLRKAPRTSVERRARERTVEYAYEPIDSYNSHVYEGLFSRGDRRAEALEALGVGAGADAAEVKRRHRKLMMELHPDRFVGDEEGAAAANERMIRAYEELGGGTGGASSAYAGIGGKARVDFSDALDKGALSPLGKRRIGQDLPVELEGWRVGVFPLEPSVSQEFTLRNVMAKA</sequence>
<dbReference type="OMA" id="SQSWYES"/>
<dbReference type="CDD" id="cd06257">
    <property type="entry name" value="DnaJ"/>
    <property type="match status" value="1"/>
</dbReference>
<dbReference type="RefSeq" id="XP_005790110.1">
    <property type="nucleotide sequence ID" value="XM_005790053.1"/>
</dbReference>
<dbReference type="PaxDb" id="2903-EOD37681"/>
<dbReference type="PROSITE" id="PS50076">
    <property type="entry name" value="DNAJ_2"/>
    <property type="match status" value="1"/>
</dbReference>
<dbReference type="SUPFAM" id="SSF46565">
    <property type="entry name" value="Chaperone J-domain"/>
    <property type="match status" value="1"/>
</dbReference>
<dbReference type="KEGG" id="ehx:EMIHUDRAFT_109702"/>
<dbReference type="EnsemblProtists" id="EOD37681">
    <property type="protein sequence ID" value="EOD37681"/>
    <property type="gene ID" value="EMIHUDRAFT_109702"/>
</dbReference>
<keyword evidence="5" id="KW-1185">Reference proteome</keyword>
<dbReference type="SMART" id="SM00271">
    <property type="entry name" value="DnaJ"/>
    <property type="match status" value="1"/>
</dbReference>
<feature type="region of interest" description="Disordered" evidence="1">
    <location>
        <begin position="22"/>
        <end position="67"/>
    </location>
</feature>
<feature type="signal peptide" evidence="2">
    <location>
        <begin position="1"/>
        <end position="18"/>
    </location>
</feature>
<feature type="compositionally biased region" description="Gly residues" evidence="1">
    <location>
        <begin position="51"/>
        <end position="60"/>
    </location>
</feature>
<dbReference type="HOGENOM" id="CLU_740803_0_0_1"/>
<name>A0A0D3KPJ6_EMIH1</name>
<evidence type="ECO:0000313" key="5">
    <source>
        <dbReference type="Proteomes" id="UP000013827"/>
    </source>
</evidence>
<dbReference type="GeneID" id="17282950"/>
<dbReference type="Gene3D" id="1.10.287.110">
    <property type="entry name" value="DnaJ domain"/>
    <property type="match status" value="1"/>
</dbReference>
<organism evidence="4 5">
    <name type="scientific">Emiliania huxleyi (strain CCMP1516)</name>
    <dbReference type="NCBI Taxonomy" id="280463"/>
    <lineage>
        <taxon>Eukaryota</taxon>
        <taxon>Haptista</taxon>
        <taxon>Haptophyta</taxon>
        <taxon>Prymnesiophyceae</taxon>
        <taxon>Isochrysidales</taxon>
        <taxon>Noelaerhabdaceae</taxon>
        <taxon>Emiliania</taxon>
    </lineage>
</organism>